<keyword evidence="5" id="KW-0503">Monooxygenase</keyword>
<accession>A0A2J6QYF8</accession>
<dbReference type="AlphaFoldDB" id="A0A2J6QYF8"/>
<organism evidence="5 6">
    <name type="scientific">Hyaloscypha variabilis (strain UAMH 11265 / GT02V1 / F)</name>
    <name type="common">Meliniomyces variabilis</name>
    <dbReference type="NCBI Taxonomy" id="1149755"/>
    <lineage>
        <taxon>Eukaryota</taxon>
        <taxon>Fungi</taxon>
        <taxon>Dikarya</taxon>
        <taxon>Ascomycota</taxon>
        <taxon>Pezizomycotina</taxon>
        <taxon>Leotiomycetes</taxon>
        <taxon>Helotiales</taxon>
        <taxon>Hyaloscyphaceae</taxon>
        <taxon>Hyaloscypha</taxon>
        <taxon>Hyaloscypha variabilis</taxon>
    </lineage>
</organism>
<dbReference type="InterPro" id="IPR036188">
    <property type="entry name" value="FAD/NAD-bd_sf"/>
</dbReference>
<keyword evidence="3" id="KW-0560">Oxidoreductase</keyword>
<dbReference type="Gene3D" id="3.50.50.60">
    <property type="entry name" value="FAD/NAD(P)-binding domain"/>
    <property type="match status" value="1"/>
</dbReference>
<name>A0A2J6QYF8_HYAVF</name>
<sequence length="591" mass="65288">MSTVVEIGILIVGAGPAGGSLASFLAQNGLTALIISNAPGTSDTPRAHLVNPSTIECMRDIGLEDAAYKVGVVGERMEYMRWCYSLLGEEYARAYAWGSAPTTTLPNTLDSSPCKFVDLPQTMMEPLFIKYATENGIPCRFSTKFVSLERKDGFIYSTVEDLITNGVYQIKSRYIFGCDGGRSTVARSLDFKFEAAPSGGVACNILLEADMGDRMQGRFANLHWAMQPDSNHKFGMAPVIRMIKPWFQWMVVCFTPDTAQDPFKGLTRDSPELIQYIKDLFGDQSLEVKILRLDPWVIRETVAEKFSDGHDAFMLGDSVHRHPPVFGLGSNTCVQEAYNLAWKIAYVEKGIAGRSLLDSYNQERREVGALLVKESNDGMRRHAAIWAALGMFAGSPEAGAQALKELGEATEAGASRRAQLHAGIEGQRREIESLGITRNQIYVSNAVYLDDEGPAPKFDGDLVVDILITSRPGNRLPHAWLSKAVPGKRLSTIDLAGHGAFTVFTGHGGDAWKEAAANVAKVLGVPINCYSIGWGLDYHDVYRDWVKKREIQEDGMLLVRPDRFVAWRSTKLIPDAEEKLLHVFKHILSRE</sequence>
<evidence type="ECO:0000256" key="1">
    <source>
        <dbReference type="ARBA" id="ARBA00022630"/>
    </source>
</evidence>
<keyword evidence="6" id="KW-1185">Reference proteome</keyword>
<dbReference type="Pfam" id="PF21274">
    <property type="entry name" value="Rng_hyd_C"/>
    <property type="match status" value="1"/>
</dbReference>
<evidence type="ECO:0000256" key="3">
    <source>
        <dbReference type="ARBA" id="ARBA00023002"/>
    </source>
</evidence>
<dbReference type="InterPro" id="IPR002938">
    <property type="entry name" value="FAD-bd"/>
</dbReference>
<evidence type="ECO:0000256" key="2">
    <source>
        <dbReference type="ARBA" id="ARBA00022827"/>
    </source>
</evidence>
<dbReference type="OrthoDB" id="2690153at2759"/>
<dbReference type="EMBL" id="KZ613963">
    <property type="protein sequence ID" value="PMD31308.1"/>
    <property type="molecule type" value="Genomic_DNA"/>
</dbReference>
<dbReference type="STRING" id="1149755.A0A2J6QYF8"/>
<feature type="domain" description="FAD-binding" evidence="4">
    <location>
        <begin position="9"/>
        <end position="374"/>
    </location>
</feature>
<dbReference type="GO" id="GO:0071949">
    <property type="term" value="F:FAD binding"/>
    <property type="evidence" value="ECO:0007669"/>
    <property type="project" value="InterPro"/>
</dbReference>
<dbReference type="SUPFAM" id="SSF51905">
    <property type="entry name" value="FAD/NAD(P)-binding domain"/>
    <property type="match status" value="1"/>
</dbReference>
<keyword evidence="1" id="KW-0285">Flavoprotein</keyword>
<dbReference type="PRINTS" id="PR00420">
    <property type="entry name" value="RNGMNOXGNASE"/>
</dbReference>
<protein>
    <submittedName>
        <fullName evidence="5">Phenol 2-monooxygenase</fullName>
    </submittedName>
</protein>
<dbReference type="GO" id="GO:0016709">
    <property type="term" value="F:oxidoreductase activity, acting on paired donors, with incorporation or reduction of molecular oxygen, NAD(P)H as one donor, and incorporation of one atom of oxygen"/>
    <property type="evidence" value="ECO:0007669"/>
    <property type="project" value="UniProtKB-ARBA"/>
</dbReference>
<dbReference type="PANTHER" id="PTHR43004:SF8">
    <property type="entry name" value="FAD-BINDING DOMAIN-CONTAINING PROTEIN-RELATED"/>
    <property type="match status" value="1"/>
</dbReference>
<evidence type="ECO:0000313" key="6">
    <source>
        <dbReference type="Proteomes" id="UP000235786"/>
    </source>
</evidence>
<dbReference type="Proteomes" id="UP000235786">
    <property type="component" value="Unassembled WGS sequence"/>
</dbReference>
<dbReference type="PANTHER" id="PTHR43004">
    <property type="entry name" value="TRK SYSTEM POTASSIUM UPTAKE PROTEIN"/>
    <property type="match status" value="1"/>
</dbReference>
<dbReference type="Pfam" id="PF01494">
    <property type="entry name" value="FAD_binding_3"/>
    <property type="match status" value="1"/>
</dbReference>
<dbReference type="InterPro" id="IPR050641">
    <property type="entry name" value="RIFMO-like"/>
</dbReference>
<keyword evidence="2" id="KW-0274">FAD</keyword>
<dbReference type="Gene3D" id="3.30.9.10">
    <property type="entry name" value="D-Amino Acid Oxidase, subunit A, domain 2"/>
    <property type="match status" value="1"/>
</dbReference>
<dbReference type="Gene3D" id="3.40.30.120">
    <property type="match status" value="1"/>
</dbReference>
<reference evidence="5 6" key="1">
    <citation type="submission" date="2016-04" db="EMBL/GenBank/DDBJ databases">
        <title>A degradative enzymes factory behind the ericoid mycorrhizal symbiosis.</title>
        <authorList>
            <consortium name="DOE Joint Genome Institute"/>
            <person name="Martino E."/>
            <person name="Morin E."/>
            <person name="Grelet G."/>
            <person name="Kuo A."/>
            <person name="Kohler A."/>
            <person name="Daghino S."/>
            <person name="Barry K."/>
            <person name="Choi C."/>
            <person name="Cichocki N."/>
            <person name="Clum A."/>
            <person name="Copeland A."/>
            <person name="Hainaut M."/>
            <person name="Haridas S."/>
            <person name="Labutti K."/>
            <person name="Lindquist E."/>
            <person name="Lipzen A."/>
            <person name="Khouja H.-R."/>
            <person name="Murat C."/>
            <person name="Ohm R."/>
            <person name="Olson A."/>
            <person name="Spatafora J."/>
            <person name="Veneault-Fourrey C."/>
            <person name="Henrissat B."/>
            <person name="Grigoriev I."/>
            <person name="Martin F."/>
            <person name="Perotto S."/>
        </authorList>
    </citation>
    <scope>NUCLEOTIDE SEQUENCE [LARGE SCALE GENOMIC DNA]</scope>
    <source>
        <strain evidence="5 6">F</strain>
    </source>
</reference>
<proteinExistence type="predicted"/>
<gene>
    <name evidence="5" type="ORF">L207DRAFT_501695</name>
</gene>
<evidence type="ECO:0000313" key="5">
    <source>
        <dbReference type="EMBL" id="PMD31308.1"/>
    </source>
</evidence>
<evidence type="ECO:0000259" key="4">
    <source>
        <dbReference type="Pfam" id="PF01494"/>
    </source>
</evidence>